<dbReference type="OrthoDB" id="6392at2"/>
<dbReference type="InterPro" id="IPR013324">
    <property type="entry name" value="RNA_pol_sigma_r3/r4-like"/>
</dbReference>
<dbReference type="NCBIfam" id="NF045758">
    <property type="entry name" value="YlxM"/>
    <property type="match status" value="1"/>
</dbReference>
<dbReference type="KEGG" id="acg:AWM71_01525"/>
<dbReference type="HAMAP" id="MF_00245">
    <property type="entry name" value="UPF0122"/>
    <property type="match status" value="1"/>
</dbReference>
<dbReference type="SUPFAM" id="SSF88659">
    <property type="entry name" value="Sigma3 and sigma4 domains of RNA polymerase sigma factors"/>
    <property type="match status" value="1"/>
</dbReference>
<evidence type="ECO:0000313" key="4">
    <source>
        <dbReference type="EMBL" id="KXB37492.1"/>
    </source>
</evidence>
<name>A0A0X8F7F0_9LACT</name>
<organism evidence="4 5">
    <name type="scientific">Aerococcus christensenii</name>
    <dbReference type="NCBI Taxonomy" id="87541"/>
    <lineage>
        <taxon>Bacteria</taxon>
        <taxon>Bacillati</taxon>
        <taxon>Bacillota</taxon>
        <taxon>Bacilli</taxon>
        <taxon>Lactobacillales</taxon>
        <taxon>Aerococcaceae</taxon>
        <taxon>Aerococcus</taxon>
    </lineage>
</organism>
<dbReference type="PANTHER" id="PTHR40083">
    <property type="entry name" value="UPF0122 PROTEIN CBO2450/CLC_2298"/>
    <property type="match status" value="1"/>
</dbReference>
<dbReference type="PANTHER" id="PTHR40083:SF1">
    <property type="entry name" value="UPF0122 PROTEIN YLXM"/>
    <property type="match status" value="1"/>
</dbReference>
<accession>A0A0X8F7F0</accession>
<dbReference type="PATRIC" id="fig|87541.4.peg.569"/>
<proteinExistence type="inferred from homology"/>
<dbReference type="RefSeq" id="WP_060776338.1">
    <property type="nucleotide sequence ID" value="NZ_CP014159.1"/>
</dbReference>
<evidence type="ECO:0000256" key="3">
    <source>
        <dbReference type="HAMAP-Rule" id="MF_00245"/>
    </source>
</evidence>
<comment type="similarity">
    <text evidence="1 3">Belongs to the UPF0122 family.</text>
</comment>
<dbReference type="InterPro" id="IPR007394">
    <property type="entry name" value="UPF0122"/>
</dbReference>
<dbReference type="EMBL" id="LSCQ01000026">
    <property type="protein sequence ID" value="KXB37492.1"/>
    <property type="molecule type" value="Genomic_DNA"/>
</dbReference>
<dbReference type="STRING" id="87541.AWM71_01525"/>
<evidence type="ECO:0000256" key="2">
    <source>
        <dbReference type="ARBA" id="ARBA00024764"/>
    </source>
</evidence>
<dbReference type="AlphaFoldDB" id="A0A0X8F7F0"/>
<evidence type="ECO:0000256" key="1">
    <source>
        <dbReference type="ARBA" id="ARBA00008720"/>
    </source>
</evidence>
<protein>
    <recommendedName>
        <fullName evidence="3">UPF0122 protein HMPREF3187_00567</fullName>
    </recommendedName>
</protein>
<reference evidence="4 5" key="1">
    <citation type="submission" date="2016-01" db="EMBL/GenBank/DDBJ databases">
        <authorList>
            <person name="Oliw E.H."/>
        </authorList>
    </citation>
    <scope>NUCLEOTIDE SEQUENCE [LARGE SCALE GENOMIC DNA]</scope>
    <source>
        <strain evidence="4 5">KA00635</strain>
    </source>
</reference>
<evidence type="ECO:0000313" key="5">
    <source>
        <dbReference type="Proteomes" id="UP000070422"/>
    </source>
</evidence>
<dbReference type="Proteomes" id="UP000070422">
    <property type="component" value="Unassembled WGS sequence"/>
</dbReference>
<gene>
    <name evidence="4" type="ORF">HMPREF3187_00567</name>
</gene>
<dbReference type="InterPro" id="IPR036388">
    <property type="entry name" value="WH-like_DNA-bd_sf"/>
</dbReference>
<dbReference type="Pfam" id="PF04297">
    <property type="entry name" value="UPF0122"/>
    <property type="match status" value="1"/>
</dbReference>
<dbReference type="InterPro" id="IPR054831">
    <property type="entry name" value="UPF0122_fam_protein"/>
</dbReference>
<comment type="function">
    <text evidence="2 3">Might take part in the signal recognition particle (SRP) pathway. This is inferred from the conservation of its genetic proximity to ftsY/ffh. May be a regulatory protein.</text>
</comment>
<sequence length="115" mass="14127">MEISKTNEVNQLFDFYGDLLTPKQREYIEMYYRDDYSLGEIAEYSQVSRQAVYDNIRRTEKILKHYEKILHLKKYYQLRNERGEELLRYFDTQYPTDTYLKKTLTELLLIEDSKD</sequence>
<comment type="caution">
    <text evidence="4">The sequence shown here is derived from an EMBL/GenBank/DDBJ whole genome shotgun (WGS) entry which is preliminary data.</text>
</comment>
<dbReference type="Gene3D" id="1.10.10.10">
    <property type="entry name" value="Winged helix-like DNA-binding domain superfamily/Winged helix DNA-binding domain"/>
    <property type="match status" value="1"/>
</dbReference>
<dbReference type="NCBIfam" id="NF001068">
    <property type="entry name" value="PRK00118.1-4"/>
    <property type="match status" value="1"/>
</dbReference>